<feature type="transmembrane region" description="Helical" evidence="8">
    <location>
        <begin position="213"/>
        <end position="238"/>
    </location>
</feature>
<evidence type="ECO:0000313" key="10">
    <source>
        <dbReference type="Proteomes" id="UP000465601"/>
    </source>
</evidence>
<feature type="transmembrane region" description="Helical" evidence="8">
    <location>
        <begin position="77"/>
        <end position="97"/>
    </location>
</feature>
<feature type="transmembrane region" description="Helical" evidence="8">
    <location>
        <begin position="269"/>
        <end position="293"/>
    </location>
</feature>
<evidence type="ECO:0000313" key="9">
    <source>
        <dbReference type="EMBL" id="KAB3529684.1"/>
    </source>
</evidence>
<organism evidence="9 10">
    <name type="scientific">Alkaliphilus serpentinus</name>
    <dbReference type="NCBI Taxonomy" id="1482731"/>
    <lineage>
        <taxon>Bacteria</taxon>
        <taxon>Bacillati</taxon>
        <taxon>Bacillota</taxon>
        <taxon>Clostridia</taxon>
        <taxon>Peptostreptococcales</taxon>
        <taxon>Natronincolaceae</taxon>
        <taxon>Alkaliphilus</taxon>
    </lineage>
</organism>
<dbReference type="OrthoDB" id="9793390at2"/>
<dbReference type="EMBL" id="WBZB01000026">
    <property type="protein sequence ID" value="KAB3529684.1"/>
    <property type="molecule type" value="Genomic_DNA"/>
</dbReference>
<accession>A0A833M9X7</accession>
<evidence type="ECO:0000256" key="7">
    <source>
        <dbReference type="ARBA" id="ARBA00023136"/>
    </source>
</evidence>
<evidence type="ECO:0000256" key="2">
    <source>
        <dbReference type="ARBA" id="ARBA00009773"/>
    </source>
</evidence>
<comment type="subcellular location">
    <subcellularLocation>
        <location evidence="1">Cell membrane</location>
        <topology evidence="1">Multi-pass membrane protein</topology>
    </subcellularLocation>
</comment>
<keyword evidence="4" id="KW-1003">Cell membrane</keyword>
<comment type="caution">
    <text evidence="9">The sequence shown here is derived from an EMBL/GenBank/DDBJ whole genome shotgun (WGS) entry which is preliminary data.</text>
</comment>
<keyword evidence="10" id="KW-1185">Reference proteome</keyword>
<feature type="transmembrane region" description="Helical" evidence="8">
    <location>
        <begin position="39"/>
        <end position="57"/>
    </location>
</feature>
<reference evidence="9 10" key="1">
    <citation type="submission" date="2019-10" db="EMBL/GenBank/DDBJ databases">
        <title>Alkaliphilus serpentinus sp. nov. and Alkaliphilus pronyensis sp. nov., two novel anaerobic alkaliphilic species isolated from the serpentinized-hosted hydrothermal field of the Prony Bay (New Caledonia).</title>
        <authorList>
            <person name="Postec A."/>
        </authorList>
    </citation>
    <scope>NUCLEOTIDE SEQUENCE [LARGE SCALE GENOMIC DNA]</scope>
    <source>
        <strain evidence="9 10">LacT</strain>
    </source>
</reference>
<evidence type="ECO:0000256" key="6">
    <source>
        <dbReference type="ARBA" id="ARBA00022989"/>
    </source>
</evidence>
<keyword evidence="5 8" id="KW-0812">Transmembrane</keyword>
<proteinExistence type="inferred from homology"/>
<evidence type="ECO:0000256" key="3">
    <source>
        <dbReference type="ARBA" id="ARBA00022448"/>
    </source>
</evidence>
<protein>
    <submittedName>
        <fullName evidence="9">AI-2E family transporter</fullName>
    </submittedName>
</protein>
<keyword evidence="6 8" id="KW-1133">Transmembrane helix</keyword>
<feature type="transmembrane region" description="Helical" evidence="8">
    <location>
        <begin position="158"/>
        <end position="180"/>
    </location>
</feature>
<dbReference type="PANTHER" id="PTHR21716">
    <property type="entry name" value="TRANSMEMBRANE PROTEIN"/>
    <property type="match status" value="1"/>
</dbReference>
<name>A0A833M9X7_9FIRM</name>
<dbReference type="GO" id="GO:0055085">
    <property type="term" value="P:transmembrane transport"/>
    <property type="evidence" value="ECO:0007669"/>
    <property type="project" value="TreeGrafter"/>
</dbReference>
<feature type="transmembrane region" description="Helical" evidence="8">
    <location>
        <begin position="12"/>
        <end position="33"/>
    </location>
</feature>
<gene>
    <name evidence="9" type="ORF">F8153_08780</name>
</gene>
<sequence>MLMDYNSKFFKYTISTVLILLSIFLLGQLDFILVPLQRILALILFPFIGGGFIYYSLRPLVRILENRKINRTAAVSLVFLLTIIIIVGLITFGGGMLKEDFTSFYSTFSKQLKSAQESTQDILQGENLWIFSMQDLEEKAMAALDIGLTRLVDNIRSWVSIVANVGAVIILIPIVAFFLLKDDGLIYSNIKKFIPQKRTSKARNLLKDIDNTLSVYITGQLMVALFLGILTYIGYLIIGLPNSLILAVFAMITSIIPFIGPIMGAIPALLIGLTVNYFMIIKILIVILVVQQLEGNLVRPHIMGNRLQIHPLIIIFLVIIAISLYGFVGAFVAIPLYGVVRVIIRNFMNKD</sequence>
<evidence type="ECO:0000256" key="5">
    <source>
        <dbReference type="ARBA" id="ARBA00022692"/>
    </source>
</evidence>
<evidence type="ECO:0000256" key="8">
    <source>
        <dbReference type="SAM" id="Phobius"/>
    </source>
</evidence>
<feature type="transmembrane region" description="Helical" evidence="8">
    <location>
        <begin position="244"/>
        <end position="262"/>
    </location>
</feature>
<keyword evidence="3" id="KW-0813">Transport</keyword>
<dbReference type="AlphaFoldDB" id="A0A833M9X7"/>
<dbReference type="GO" id="GO:0005886">
    <property type="term" value="C:plasma membrane"/>
    <property type="evidence" value="ECO:0007669"/>
    <property type="project" value="UniProtKB-SubCell"/>
</dbReference>
<dbReference type="InterPro" id="IPR002549">
    <property type="entry name" value="AI-2E-like"/>
</dbReference>
<evidence type="ECO:0000256" key="1">
    <source>
        <dbReference type="ARBA" id="ARBA00004651"/>
    </source>
</evidence>
<evidence type="ECO:0000256" key="4">
    <source>
        <dbReference type="ARBA" id="ARBA00022475"/>
    </source>
</evidence>
<comment type="similarity">
    <text evidence="2">Belongs to the autoinducer-2 exporter (AI-2E) (TC 2.A.86) family.</text>
</comment>
<dbReference type="PANTHER" id="PTHR21716:SF53">
    <property type="entry name" value="PERMEASE PERM-RELATED"/>
    <property type="match status" value="1"/>
</dbReference>
<feature type="transmembrane region" description="Helical" evidence="8">
    <location>
        <begin position="313"/>
        <end position="340"/>
    </location>
</feature>
<dbReference type="Pfam" id="PF01594">
    <property type="entry name" value="AI-2E_transport"/>
    <property type="match status" value="1"/>
</dbReference>
<keyword evidence="7 8" id="KW-0472">Membrane</keyword>
<dbReference type="Proteomes" id="UP000465601">
    <property type="component" value="Unassembled WGS sequence"/>
</dbReference>